<name>A0A6A7K6U1_9FIRM</name>
<dbReference type="GO" id="GO:0004821">
    <property type="term" value="F:histidine-tRNA ligase activity"/>
    <property type="evidence" value="ECO:0007669"/>
    <property type="project" value="UniProtKB-UniRule"/>
</dbReference>
<keyword evidence="6" id="KW-0648">Protein biosynthesis</keyword>
<evidence type="ECO:0000256" key="4">
    <source>
        <dbReference type="ARBA" id="ARBA00022741"/>
    </source>
</evidence>
<reference evidence="11 12" key="1">
    <citation type="submission" date="2019-10" db="EMBL/GenBank/DDBJ databases">
        <title>Alkalibaculum tamaniensis sp.nov., a new alkaliphilic acetogen, isolated on methoxylated aromatics from a mud volcano.</title>
        <authorList>
            <person name="Khomyakova M.A."/>
            <person name="Merkel A.Y."/>
            <person name="Bonch-Osmolovskaya E.A."/>
            <person name="Slobodkin A.I."/>
        </authorList>
    </citation>
    <scope>NUCLEOTIDE SEQUENCE [LARGE SCALE GENOMIC DNA]</scope>
    <source>
        <strain evidence="11 12">M08DMB</strain>
    </source>
</reference>
<feature type="binding site" evidence="9">
    <location>
        <position position="279"/>
    </location>
    <ligand>
        <name>L-histidine</name>
        <dbReference type="ChEBI" id="CHEBI:57595"/>
    </ligand>
</feature>
<evidence type="ECO:0000256" key="7">
    <source>
        <dbReference type="ARBA" id="ARBA00047639"/>
    </source>
</evidence>
<dbReference type="NCBIfam" id="TIGR00442">
    <property type="entry name" value="hisS"/>
    <property type="match status" value="1"/>
</dbReference>
<dbReference type="Proteomes" id="UP000440004">
    <property type="component" value="Unassembled WGS sequence"/>
</dbReference>
<proteinExistence type="inferred from homology"/>
<dbReference type="InterPro" id="IPR006195">
    <property type="entry name" value="aa-tRNA-synth_II"/>
</dbReference>
<dbReference type="Pfam" id="PF13393">
    <property type="entry name" value="tRNA-synt_His"/>
    <property type="match status" value="1"/>
</dbReference>
<feature type="domain" description="Aminoacyl-transfer RNA synthetases class-II family profile" evidence="10">
    <location>
        <begin position="9"/>
        <end position="351"/>
    </location>
</feature>
<dbReference type="PROSITE" id="PS50862">
    <property type="entry name" value="AA_TRNA_LIGASE_II"/>
    <property type="match status" value="1"/>
</dbReference>
<dbReference type="GO" id="GO:0005737">
    <property type="term" value="C:cytoplasm"/>
    <property type="evidence" value="ECO:0007669"/>
    <property type="project" value="UniProtKB-UniRule"/>
</dbReference>
<feature type="binding site" evidence="9">
    <location>
        <begin position="283"/>
        <end position="284"/>
    </location>
    <ligand>
        <name>L-histidine</name>
        <dbReference type="ChEBI" id="CHEBI:57595"/>
    </ligand>
</feature>
<evidence type="ECO:0000256" key="3">
    <source>
        <dbReference type="ARBA" id="ARBA00017399"/>
    </source>
</evidence>
<dbReference type="PANTHER" id="PTHR11476">
    <property type="entry name" value="HISTIDYL-TRNA SYNTHETASE"/>
    <property type="match status" value="1"/>
</dbReference>
<dbReference type="InterPro" id="IPR041715">
    <property type="entry name" value="HisRS-like_core"/>
</dbReference>
<dbReference type="GO" id="GO:0006427">
    <property type="term" value="P:histidyl-tRNA aminoacylation"/>
    <property type="evidence" value="ECO:0007669"/>
    <property type="project" value="UniProtKB-UniRule"/>
</dbReference>
<comment type="caution">
    <text evidence="11">The sequence shown here is derived from an EMBL/GenBank/DDBJ whole genome shotgun (WGS) entry which is preliminary data.</text>
</comment>
<dbReference type="Gene3D" id="3.30.930.10">
    <property type="entry name" value="Bira Bifunctional Protein, Domain 2"/>
    <property type="match status" value="1"/>
</dbReference>
<comment type="catalytic activity">
    <reaction evidence="7">
        <text>tRNA(His) + L-histidine + ATP = L-histidyl-tRNA(His) + AMP + diphosphate + H(+)</text>
        <dbReference type="Rhea" id="RHEA:17313"/>
        <dbReference type="Rhea" id="RHEA-COMP:9665"/>
        <dbReference type="Rhea" id="RHEA-COMP:9689"/>
        <dbReference type="ChEBI" id="CHEBI:15378"/>
        <dbReference type="ChEBI" id="CHEBI:30616"/>
        <dbReference type="ChEBI" id="CHEBI:33019"/>
        <dbReference type="ChEBI" id="CHEBI:57595"/>
        <dbReference type="ChEBI" id="CHEBI:78442"/>
        <dbReference type="ChEBI" id="CHEBI:78527"/>
        <dbReference type="ChEBI" id="CHEBI:456215"/>
        <dbReference type="EC" id="6.1.1.21"/>
    </reaction>
</comment>
<organism evidence="11 12">
    <name type="scientific">Alkalibaculum sporogenes</name>
    <dbReference type="NCBI Taxonomy" id="2655001"/>
    <lineage>
        <taxon>Bacteria</taxon>
        <taxon>Bacillati</taxon>
        <taxon>Bacillota</taxon>
        <taxon>Clostridia</taxon>
        <taxon>Eubacteriales</taxon>
        <taxon>Eubacteriaceae</taxon>
        <taxon>Alkalibaculum</taxon>
    </lineage>
</organism>
<evidence type="ECO:0000256" key="5">
    <source>
        <dbReference type="ARBA" id="ARBA00022840"/>
    </source>
</evidence>
<evidence type="ECO:0000259" key="10">
    <source>
        <dbReference type="PROSITE" id="PS50862"/>
    </source>
</evidence>
<dbReference type="EMBL" id="WHNX01000005">
    <property type="protein sequence ID" value="MPW25051.1"/>
    <property type="molecule type" value="Genomic_DNA"/>
</dbReference>
<evidence type="ECO:0000256" key="8">
    <source>
        <dbReference type="NCBIfam" id="TIGR00442"/>
    </source>
</evidence>
<dbReference type="SUPFAM" id="SSF55681">
    <property type="entry name" value="Class II aaRS and biotin synthetases"/>
    <property type="match status" value="1"/>
</dbReference>
<dbReference type="CDD" id="cd00773">
    <property type="entry name" value="HisRS-like_core"/>
    <property type="match status" value="1"/>
</dbReference>
<protein>
    <recommendedName>
        <fullName evidence="3 8">Histidine--tRNA ligase</fullName>
        <ecNumber evidence="2 8">6.1.1.21</ecNumber>
    </recommendedName>
</protein>
<evidence type="ECO:0000313" key="12">
    <source>
        <dbReference type="Proteomes" id="UP000440004"/>
    </source>
</evidence>
<dbReference type="SUPFAM" id="SSF52954">
    <property type="entry name" value="Class II aaRS ABD-related"/>
    <property type="match status" value="1"/>
</dbReference>
<evidence type="ECO:0000256" key="1">
    <source>
        <dbReference type="ARBA" id="ARBA00008226"/>
    </source>
</evidence>
<keyword evidence="4" id="KW-0547">Nucleotide-binding</keyword>
<dbReference type="AlphaFoldDB" id="A0A6A7K6U1"/>
<feature type="binding site" evidence="9">
    <location>
        <position position="141"/>
    </location>
    <ligand>
        <name>L-histidine</name>
        <dbReference type="ChEBI" id="CHEBI:57595"/>
    </ligand>
</feature>
<feature type="binding site" evidence="9">
    <location>
        <begin position="93"/>
        <end position="95"/>
    </location>
    <ligand>
        <name>L-histidine</name>
        <dbReference type="ChEBI" id="CHEBI:57595"/>
    </ligand>
</feature>
<dbReference type="InterPro" id="IPR045864">
    <property type="entry name" value="aa-tRNA-synth_II/BPL/LPL"/>
</dbReference>
<dbReference type="EC" id="6.1.1.21" evidence="2 8"/>
<keyword evidence="11" id="KW-0436">Ligase</keyword>
<dbReference type="GO" id="GO:0140096">
    <property type="term" value="F:catalytic activity, acting on a protein"/>
    <property type="evidence" value="ECO:0007669"/>
    <property type="project" value="UniProtKB-ARBA"/>
</dbReference>
<dbReference type="GO" id="GO:0005524">
    <property type="term" value="F:ATP binding"/>
    <property type="evidence" value="ECO:0007669"/>
    <property type="project" value="UniProtKB-KW"/>
</dbReference>
<accession>A0A6A7K6U1</accession>
<gene>
    <name evidence="11" type="primary">hisS</name>
    <name evidence="11" type="ORF">GC105_04515</name>
</gene>
<dbReference type="Gene3D" id="3.40.50.800">
    <property type="entry name" value="Anticodon-binding domain"/>
    <property type="match status" value="1"/>
</dbReference>
<evidence type="ECO:0000256" key="6">
    <source>
        <dbReference type="ARBA" id="ARBA00022917"/>
    </source>
</evidence>
<dbReference type="GO" id="GO:0016740">
    <property type="term" value="F:transferase activity"/>
    <property type="evidence" value="ECO:0007669"/>
    <property type="project" value="UniProtKB-ARBA"/>
</dbReference>
<keyword evidence="5" id="KW-0067">ATP-binding</keyword>
<dbReference type="InterPro" id="IPR004516">
    <property type="entry name" value="HisRS/HisZ"/>
</dbReference>
<feature type="binding site" evidence="9">
    <location>
        <position position="123"/>
    </location>
    <ligand>
        <name>L-histidine</name>
        <dbReference type="ChEBI" id="CHEBI:57595"/>
    </ligand>
</feature>
<comment type="similarity">
    <text evidence="1">Belongs to the class-II aminoacyl-tRNA synthetase family.</text>
</comment>
<evidence type="ECO:0000313" key="11">
    <source>
        <dbReference type="EMBL" id="MPW25051.1"/>
    </source>
</evidence>
<feature type="binding site" evidence="9">
    <location>
        <position position="137"/>
    </location>
    <ligand>
        <name>L-histidine</name>
        <dbReference type="ChEBI" id="CHEBI:57595"/>
    </ligand>
</feature>
<dbReference type="RefSeq" id="WP_152802144.1">
    <property type="nucleotide sequence ID" value="NZ_WHNX01000005.1"/>
</dbReference>
<dbReference type="InterPro" id="IPR015807">
    <property type="entry name" value="His-tRNA-ligase"/>
</dbReference>
<sequence>MNINTNPVRGTRDIAPLEMEIRDQMQQMILEVYRSHGFERIETPVIENLDFLMNSDGGENLKMLFTVLRRGEKLKIHEESSIKDLCDIGLRYDLTLPLSRFYANNKDILQYPFKAVQIDNVFRSERPQKGRFRSFKQCDIDIIGEKSEVAEIELIYTTAKALKKLGFDDFVVRINDRRILSSVIISSGFSEEEVSSISIVLDKLDKIGVDGVKEELIKKGYDQTNIDLLIKGFTNLNEENIGQLTVEEDVSKALISVITSIRSLCQSGYKIIFDPTLVRGMGYYTGQIFEITYGPYGFSIAGGGRYDNMIGNISKESIPAVGFSIGFERIATILLEEKNISRENDKKAAVLYFDEENIVEVVQKSDELRNCGYNVSMIIAKKKLAKQINGLKDSNYKYFMVFGKDEVLKEIED</sequence>
<evidence type="ECO:0000256" key="2">
    <source>
        <dbReference type="ARBA" id="ARBA00012815"/>
    </source>
</evidence>
<dbReference type="PIRSF" id="PIRSF001549">
    <property type="entry name" value="His-tRNA_synth"/>
    <property type="match status" value="1"/>
</dbReference>
<keyword evidence="12" id="KW-1185">Reference proteome</keyword>
<dbReference type="InterPro" id="IPR036621">
    <property type="entry name" value="Anticodon-bd_dom_sf"/>
</dbReference>
<evidence type="ECO:0000256" key="9">
    <source>
        <dbReference type="PIRSR" id="PIRSR001549-1"/>
    </source>
</evidence>
<dbReference type="PANTHER" id="PTHR11476:SF7">
    <property type="entry name" value="HISTIDINE--TRNA LIGASE"/>
    <property type="match status" value="1"/>
</dbReference>